<proteinExistence type="predicted"/>
<dbReference type="EMBL" id="JAEVHI010000002">
    <property type="protein sequence ID" value="KAG5299146.1"/>
    <property type="molecule type" value="Genomic_DNA"/>
</dbReference>
<accession>A0A8H8D2C3</accession>
<feature type="region of interest" description="Disordered" evidence="1">
    <location>
        <begin position="60"/>
        <end position="84"/>
    </location>
</feature>
<dbReference type="AlphaFoldDB" id="A0A8H8D2C3"/>
<organism evidence="2 3">
    <name type="scientific">Ajellomyces capsulatus</name>
    <name type="common">Darling's disease fungus</name>
    <name type="synonym">Histoplasma capsulatum</name>
    <dbReference type="NCBI Taxonomy" id="5037"/>
    <lineage>
        <taxon>Eukaryota</taxon>
        <taxon>Fungi</taxon>
        <taxon>Dikarya</taxon>
        <taxon>Ascomycota</taxon>
        <taxon>Pezizomycotina</taxon>
        <taxon>Eurotiomycetes</taxon>
        <taxon>Eurotiomycetidae</taxon>
        <taxon>Onygenales</taxon>
        <taxon>Ajellomycetaceae</taxon>
        <taxon>Histoplasma</taxon>
    </lineage>
</organism>
<gene>
    <name evidence="2" type="ORF">I7I52_09352</name>
</gene>
<name>A0A8H8D2C3_AJECA</name>
<evidence type="ECO:0000313" key="3">
    <source>
        <dbReference type="Proteomes" id="UP000670092"/>
    </source>
</evidence>
<sequence length="84" mass="10068">MVISGHMRRWIDTALRCMTEISTTVRARRHFSRGLAGEASSRRYWTNRYQQGEVLKLSRDTVPQRLQDRRDRDVGEEARTRNRY</sequence>
<dbReference type="Proteomes" id="UP000670092">
    <property type="component" value="Unassembled WGS sequence"/>
</dbReference>
<dbReference type="VEuPathDB" id="FungiDB:I7I52_09352"/>
<reference evidence="2 3" key="1">
    <citation type="submission" date="2021-01" db="EMBL/GenBank/DDBJ databases">
        <title>Chromosome-level genome assembly of a human fungal pathogen reveals clustering of transcriptionally co-regulated genes.</title>
        <authorList>
            <person name="Voorhies M."/>
            <person name="Cohen S."/>
            <person name="Shea T.P."/>
            <person name="Petrus S."/>
            <person name="Munoz J.F."/>
            <person name="Poplawski S."/>
            <person name="Goldman W.E."/>
            <person name="Michael T."/>
            <person name="Cuomo C.A."/>
            <person name="Sil A."/>
            <person name="Beyhan S."/>
        </authorList>
    </citation>
    <scope>NUCLEOTIDE SEQUENCE [LARGE SCALE GENOMIC DNA]</scope>
    <source>
        <strain evidence="2 3">G184AR</strain>
    </source>
</reference>
<evidence type="ECO:0000256" key="1">
    <source>
        <dbReference type="SAM" id="MobiDB-lite"/>
    </source>
</evidence>
<feature type="compositionally biased region" description="Basic and acidic residues" evidence="1">
    <location>
        <begin position="66"/>
        <end position="84"/>
    </location>
</feature>
<evidence type="ECO:0000313" key="2">
    <source>
        <dbReference type="EMBL" id="KAG5299146.1"/>
    </source>
</evidence>
<protein>
    <submittedName>
        <fullName evidence="2">Uncharacterized protein</fullName>
    </submittedName>
</protein>
<comment type="caution">
    <text evidence="2">The sequence shown here is derived from an EMBL/GenBank/DDBJ whole genome shotgun (WGS) entry which is preliminary data.</text>
</comment>